<name>B7KXW0_METC4</name>
<dbReference type="HOGENOM" id="CLU_831083_0_0_5"/>
<proteinExistence type="predicted"/>
<dbReference type="AlphaFoldDB" id="B7KXW0"/>
<accession>B7KXW0</accession>
<evidence type="ECO:0000313" key="1">
    <source>
        <dbReference type="EMBL" id="ACK84712.1"/>
    </source>
</evidence>
<reference evidence="2" key="1">
    <citation type="submission" date="2008-12" db="EMBL/GenBank/DDBJ databases">
        <title>Complete sequence of chromosome of Methylobacterium chloromethanicum CM4.</title>
        <authorList>
            <consortium name="US DOE Joint Genome Institute"/>
            <person name="Lucas S."/>
            <person name="Copeland A."/>
            <person name="Lapidus A."/>
            <person name="Glavina del Rio T."/>
            <person name="Dalin E."/>
            <person name="Tice H."/>
            <person name="Bruce D."/>
            <person name="Goodwin L."/>
            <person name="Pitluck S."/>
            <person name="Chertkov O."/>
            <person name="Brettin T."/>
            <person name="Detter J.C."/>
            <person name="Han C."/>
            <person name="Larimer F."/>
            <person name="Land M."/>
            <person name="Hauser L."/>
            <person name="Kyrpides N."/>
            <person name="Mikhailova N."/>
            <person name="Marx C."/>
            <person name="Richardson P."/>
        </authorList>
    </citation>
    <scope>NUCLEOTIDE SEQUENCE [LARGE SCALE GENOMIC DNA]</scope>
    <source>
        <strain evidence="2">CM4 / NCIMB 13688</strain>
    </source>
</reference>
<gene>
    <name evidence="1" type="ordered locus">Mchl_3900</name>
</gene>
<dbReference type="Proteomes" id="UP000002385">
    <property type="component" value="Chromosome"/>
</dbReference>
<dbReference type="KEGG" id="mch:Mchl_3900"/>
<reference evidence="1 2" key="2">
    <citation type="journal article" date="2012" name="J. Bacteriol.">
        <title>Complete genome sequences of six strains of the genus Methylobacterium.</title>
        <authorList>
            <person name="Marx C.J."/>
            <person name="Bringel F."/>
            <person name="Chistoserdova L."/>
            <person name="Moulin L."/>
            <person name="Farhan Ul Haque M."/>
            <person name="Fleischman D.E."/>
            <person name="Gruffaz C."/>
            <person name="Jourand P."/>
            <person name="Knief C."/>
            <person name="Lee M.C."/>
            <person name="Muller E.E."/>
            <person name="Nadalig T."/>
            <person name="Peyraud R."/>
            <person name="Roselli S."/>
            <person name="Russ L."/>
            <person name="Goodwin L.A."/>
            <person name="Ivanova N."/>
            <person name="Kyrpides N."/>
            <person name="Lajus A."/>
            <person name="Land M.L."/>
            <person name="Medigue C."/>
            <person name="Mikhailova N."/>
            <person name="Nolan M."/>
            <person name="Woyke T."/>
            <person name="Stolyar S."/>
            <person name="Vorholt J.A."/>
            <person name="Vuilleumier S."/>
        </authorList>
    </citation>
    <scope>NUCLEOTIDE SEQUENCE [LARGE SCALE GENOMIC DNA]</scope>
    <source>
        <strain evidence="2">CM4 / NCIMB 13688</strain>
    </source>
</reference>
<dbReference type="EMBL" id="CP001298">
    <property type="protein sequence ID" value="ACK84712.1"/>
    <property type="molecule type" value="Genomic_DNA"/>
</dbReference>
<sequence>MKRNSPDQYASRQATIYAILVPHYMTPGFAIPLARTSENSNSAYTPFTSDPGIIGGFLPLMPHGRVIELKKTFEVQIGHEEVFAVVDHLGSPSAGPKKEIVNVINGWINDVKQHVCQLNFALFCENIVMACDVGKKIYLNKASELGDEQAAARWFISAFICIPAIRILNAGHSQTKIFTEQRLTQSGAEIVIESPTKAQIYLPHEMLPTTRMQREYYRKDLGNTLKIANMCTGFSVSINYRSGDNIGDAPQEGRLKSIDNKISKIQLASPQEKRVAILISSCLVNPPEAVDLLNIYEDSSVYANTAVNLLLDIANNARSDSKKLPFAISKEIPRFVRMAYPRQRGRVILEFARELGGYPELSRAIKQIIYNSRQREIEDVSSEALAHLQY</sequence>
<protein>
    <submittedName>
        <fullName evidence="1">Uncharacterized protein</fullName>
    </submittedName>
</protein>
<evidence type="ECO:0000313" key="2">
    <source>
        <dbReference type="Proteomes" id="UP000002385"/>
    </source>
</evidence>
<organism evidence="1 2">
    <name type="scientific">Methylorubrum extorquens (strain CM4 / NCIMB 13688)</name>
    <name type="common">Methylobacterium extorquens</name>
    <dbReference type="NCBI Taxonomy" id="440085"/>
    <lineage>
        <taxon>Bacteria</taxon>
        <taxon>Pseudomonadati</taxon>
        <taxon>Pseudomonadota</taxon>
        <taxon>Alphaproteobacteria</taxon>
        <taxon>Hyphomicrobiales</taxon>
        <taxon>Methylobacteriaceae</taxon>
        <taxon>Methylorubrum</taxon>
    </lineage>
</organism>